<dbReference type="OrthoDB" id="9924909at2"/>
<sequence length="179" mass="19356">MVTSSAARALTAIVTRISSRSFLSVVAVVLIVVGVGLVWVDARARIDAVGATIRSATSQQAGVEYYRDLVDTPEFRRWVVIDALVNDTTPRVSIVQEGDAVLIRAGAFGTGLFESPRPRPWSPRFVTVPLIIGVVLGIALTLDAAAHHTPVRPRAPRAGRRPAMHTPPPPGEEFRHRRA</sequence>
<protein>
    <submittedName>
        <fullName evidence="3">Uncharacterized protein</fullName>
    </submittedName>
</protein>
<dbReference type="EMBL" id="RZNB01000001">
    <property type="protein sequence ID" value="RWZ52870.1"/>
    <property type="molecule type" value="Genomic_DNA"/>
</dbReference>
<gene>
    <name evidence="3" type="ORF">ELQ90_02720</name>
</gene>
<dbReference type="AlphaFoldDB" id="A0A444PYA2"/>
<dbReference type="RefSeq" id="WP_128493713.1">
    <property type="nucleotide sequence ID" value="NZ_RZNB01000001.1"/>
</dbReference>
<name>A0A444PYA2_9MICO</name>
<accession>A0A444PYA2</accession>
<reference evidence="3 4" key="1">
    <citation type="submission" date="2018-12" db="EMBL/GenBank/DDBJ databases">
        <authorList>
            <person name="Li F."/>
        </authorList>
    </citation>
    <scope>NUCLEOTIDE SEQUENCE [LARGE SCALE GENOMIC DNA]</scope>
    <source>
        <strain evidence="3 4">11W25H-1</strain>
    </source>
</reference>
<keyword evidence="2" id="KW-0472">Membrane</keyword>
<keyword evidence="2" id="KW-1133">Transmembrane helix</keyword>
<evidence type="ECO:0000313" key="3">
    <source>
        <dbReference type="EMBL" id="RWZ52870.1"/>
    </source>
</evidence>
<feature type="transmembrane region" description="Helical" evidence="2">
    <location>
        <begin position="125"/>
        <end position="146"/>
    </location>
</feature>
<keyword evidence="4" id="KW-1185">Reference proteome</keyword>
<evidence type="ECO:0000256" key="1">
    <source>
        <dbReference type="SAM" id="MobiDB-lite"/>
    </source>
</evidence>
<feature type="region of interest" description="Disordered" evidence="1">
    <location>
        <begin position="149"/>
        <end position="179"/>
    </location>
</feature>
<evidence type="ECO:0000313" key="4">
    <source>
        <dbReference type="Proteomes" id="UP000288547"/>
    </source>
</evidence>
<feature type="compositionally biased region" description="Basic residues" evidence="1">
    <location>
        <begin position="149"/>
        <end position="163"/>
    </location>
</feature>
<organism evidence="3 4">
    <name type="scientific">Labedella phragmitis</name>
    <dbReference type="NCBI Taxonomy" id="2498849"/>
    <lineage>
        <taxon>Bacteria</taxon>
        <taxon>Bacillati</taxon>
        <taxon>Actinomycetota</taxon>
        <taxon>Actinomycetes</taxon>
        <taxon>Micrococcales</taxon>
        <taxon>Microbacteriaceae</taxon>
        <taxon>Labedella</taxon>
    </lineage>
</organism>
<comment type="caution">
    <text evidence="3">The sequence shown here is derived from an EMBL/GenBank/DDBJ whole genome shotgun (WGS) entry which is preliminary data.</text>
</comment>
<proteinExistence type="predicted"/>
<dbReference type="Proteomes" id="UP000288547">
    <property type="component" value="Unassembled WGS sequence"/>
</dbReference>
<keyword evidence="2" id="KW-0812">Transmembrane</keyword>
<evidence type="ECO:0000256" key="2">
    <source>
        <dbReference type="SAM" id="Phobius"/>
    </source>
</evidence>
<feature type="transmembrane region" description="Helical" evidence="2">
    <location>
        <begin position="21"/>
        <end position="40"/>
    </location>
</feature>